<sequence>MAMREATVEEAGTVAMEEEEGGTDQ</sequence>
<comment type="caution">
    <text evidence="2">The sequence shown here is derived from an EMBL/GenBank/DDBJ whole genome shotgun (WGS) entry which is preliminary data.</text>
</comment>
<feature type="non-terminal residue" evidence="2">
    <location>
        <position position="25"/>
    </location>
</feature>
<gene>
    <name evidence="2" type="ORF">A2U01_0100094</name>
</gene>
<evidence type="ECO:0000256" key="1">
    <source>
        <dbReference type="SAM" id="MobiDB-lite"/>
    </source>
</evidence>
<dbReference type="EMBL" id="LXQA010959858">
    <property type="protein sequence ID" value="MCI78823.1"/>
    <property type="molecule type" value="Genomic_DNA"/>
</dbReference>
<feature type="compositionally biased region" description="Acidic residues" evidence="1">
    <location>
        <begin position="16"/>
        <end position="25"/>
    </location>
</feature>
<protein>
    <submittedName>
        <fullName evidence="2">Uncharacterized protein</fullName>
    </submittedName>
</protein>
<dbReference type="Proteomes" id="UP000265520">
    <property type="component" value="Unassembled WGS sequence"/>
</dbReference>
<dbReference type="AlphaFoldDB" id="A0A392UUD2"/>
<keyword evidence="3" id="KW-1185">Reference proteome</keyword>
<organism evidence="2 3">
    <name type="scientific">Trifolium medium</name>
    <dbReference type="NCBI Taxonomy" id="97028"/>
    <lineage>
        <taxon>Eukaryota</taxon>
        <taxon>Viridiplantae</taxon>
        <taxon>Streptophyta</taxon>
        <taxon>Embryophyta</taxon>
        <taxon>Tracheophyta</taxon>
        <taxon>Spermatophyta</taxon>
        <taxon>Magnoliopsida</taxon>
        <taxon>eudicotyledons</taxon>
        <taxon>Gunneridae</taxon>
        <taxon>Pentapetalae</taxon>
        <taxon>rosids</taxon>
        <taxon>fabids</taxon>
        <taxon>Fabales</taxon>
        <taxon>Fabaceae</taxon>
        <taxon>Papilionoideae</taxon>
        <taxon>50 kb inversion clade</taxon>
        <taxon>NPAAA clade</taxon>
        <taxon>Hologalegina</taxon>
        <taxon>IRL clade</taxon>
        <taxon>Trifolieae</taxon>
        <taxon>Trifolium</taxon>
    </lineage>
</organism>
<feature type="region of interest" description="Disordered" evidence="1">
    <location>
        <begin position="1"/>
        <end position="25"/>
    </location>
</feature>
<evidence type="ECO:0000313" key="3">
    <source>
        <dbReference type="Proteomes" id="UP000265520"/>
    </source>
</evidence>
<evidence type="ECO:0000313" key="2">
    <source>
        <dbReference type="EMBL" id="MCI78823.1"/>
    </source>
</evidence>
<name>A0A392UUD2_9FABA</name>
<proteinExistence type="predicted"/>
<accession>A0A392UUD2</accession>
<reference evidence="2 3" key="1">
    <citation type="journal article" date="2018" name="Front. Plant Sci.">
        <title>Red Clover (Trifolium pratense) and Zigzag Clover (T. medium) - A Picture of Genomic Similarities and Differences.</title>
        <authorList>
            <person name="Dluhosova J."/>
            <person name="Istvanek J."/>
            <person name="Nedelnik J."/>
            <person name="Repkova J."/>
        </authorList>
    </citation>
    <scope>NUCLEOTIDE SEQUENCE [LARGE SCALE GENOMIC DNA]</scope>
    <source>
        <strain evidence="3">cv. 10/8</strain>
        <tissue evidence="2">Leaf</tissue>
    </source>
</reference>